<keyword evidence="3" id="KW-1185">Reference proteome</keyword>
<feature type="region of interest" description="Disordered" evidence="1">
    <location>
        <begin position="123"/>
        <end position="154"/>
    </location>
</feature>
<evidence type="ECO:0000313" key="2">
    <source>
        <dbReference type="EMBL" id="UYV69256.1"/>
    </source>
</evidence>
<sequence length="257" mass="28448">MRTLHQLARDKVSTFPVASKIVLVIPLKAACVPKRPSPILQANSEKLAKIGFDNDISRRYQEIYKNVNSPAGKGYVNFSAADAVSIKSPSNVAKDCLKDLGICDEGKEDGCILVKNINRSRDSVKPNDLTAQSNSARSSGTTGATPRNRTSVKWTPRVQEVKTTRAHITKARAWKASSTQEQCVYIKHCPEFTPYQYLKAHIIQLTRMNGHVLAGLTSKTLAERLIDEGLEIEGTTSGPSPSVKGRRNYYWKSPHLR</sequence>
<gene>
    <name evidence="2" type="ORF">LAZ67_6002999</name>
</gene>
<dbReference type="EMBL" id="CP092868">
    <property type="protein sequence ID" value="UYV69256.1"/>
    <property type="molecule type" value="Genomic_DNA"/>
</dbReference>
<evidence type="ECO:0000313" key="3">
    <source>
        <dbReference type="Proteomes" id="UP001235939"/>
    </source>
</evidence>
<dbReference type="Proteomes" id="UP001235939">
    <property type="component" value="Chromosome 06"/>
</dbReference>
<protein>
    <submittedName>
        <fullName evidence="2">Uncharacterized protein</fullName>
    </submittedName>
</protein>
<feature type="compositionally biased region" description="Polar residues" evidence="1">
    <location>
        <begin position="129"/>
        <end position="153"/>
    </location>
</feature>
<organism evidence="2 3">
    <name type="scientific">Cordylochernes scorpioides</name>
    <dbReference type="NCBI Taxonomy" id="51811"/>
    <lineage>
        <taxon>Eukaryota</taxon>
        <taxon>Metazoa</taxon>
        <taxon>Ecdysozoa</taxon>
        <taxon>Arthropoda</taxon>
        <taxon>Chelicerata</taxon>
        <taxon>Arachnida</taxon>
        <taxon>Pseudoscorpiones</taxon>
        <taxon>Cheliferoidea</taxon>
        <taxon>Chernetidae</taxon>
        <taxon>Cordylochernes</taxon>
    </lineage>
</organism>
<name>A0ABY6KM39_9ARAC</name>
<accession>A0ABY6KM39</accession>
<evidence type="ECO:0000256" key="1">
    <source>
        <dbReference type="SAM" id="MobiDB-lite"/>
    </source>
</evidence>
<proteinExistence type="predicted"/>
<reference evidence="2 3" key="1">
    <citation type="submission" date="2022-01" db="EMBL/GenBank/DDBJ databases">
        <title>A chromosomal length assembly of Cordylochernes scorpioides.</title>
        <authorList>
            <person name="Zeh D."/>
            <person name="Zeh J."/>
        </authorList>
    </citation>
    <scope>NUCLEOTIDE SEQUENCE [LARGE SCALE GENOMIC DNA]</scope>
    <source>
        <strain evidence="2">IN4F17</strain>
        <tissue evidence="2">Whole Body</tissue>
    </source>
</reference>